<gene>
    <name evidence="1" type="ORF">ACFSAS_18230</name>
</gene>
<name>A0ABD6DZ42_9EURY</name>
<sequence>MYNRKLVIYGLVAVAVAGMIGVTAATVAEPSDRAVNHTGSVEEVSSSKGTSNISITAAHNLPNESAVDSLEGTPVSEIVDRPRGTTFGELTADEMQTLKEQTVLGTYSDEQLAAIQDSAIGAWSASDTSFTARVTTTRDNSSDAGVSVQAPEKLPEESVVKELPGTPVTEIVDAPRETTFANLSASQQDTLRTTTALSTLSDEQFEKMVESNEMQIGSVSVLNDATDDEKIWYTAQRRN</sequence>
<organism evidence="1 2">
    <name type="scientific">Halobellus litoreus</name>
    <dbReference type="NCBI Taxonomy" id="755310"/>
    <lineage>
        <taxon>Archaea</taxon>
        <taxon>Methanobacteriati</taxon>
        <taxon>Methanobacteriota</taxon>
        <taxon>Stenosarchaea group</taxon>
        <taxon>Halobacteria</taxon>
        <taxon>Halobacteriales</taxon>
        <taxon>Haloferacaceae</taxon>
        <taxon>Halobellus</taxon>
    </lineage>
</organism>
<dbReference type="RefSeq" id="WP_256309039.1">
    <property type="nucleotide sequence ID" value="NZ_JANHAW010000004.1"/>
</dbReference>
<keyword evidence="2" id="KW-1185">Reference proteome</keyword>
<evidence type="ECO:0000313" key="1">
    <source>
        <dbReference type="EMBL" id="MFD1687526.1"/>
    </source>
</evidence>
<accession>A0ABD6DZ42</accession>
<proteinExistence type="predicted"/>
<comment type="caution">
    <text evidence="1">The sequence shown here is derived from an EMBL/GenBank/DDBJ whole genome shotgun (WGS) entry which is preliminary data.</text>
</comment>
<protein>
    <recommendedName>
        <fullName evidence="3">Helix-hairpin-helix motif-containing protein</fullName>
    </recommendedName>
</protein>
<evidence type="ECO:0008006" key="3">
    <source>
        <dbReference type="Google" id="ProtNLM"/>
    </source>
</evidence>
<evidence type="ECO:0000313" key="2">
    <source>
        <dbReference type="Proteomes" id="UP001597092"/>
    </source>
</evidence>
<dbReference type="AlphaFoldDB" id="A0ABD6DZ42"/>
<dbReference type="Proteomes" id="UP001597092">
    <property type="component" value="Unassembled WGS sequence"/>
</dbReference>
<dbReference type="EMBL" id="JBHUDP010000014">
    <property type="protein sequence ID" value="MFD1687526.1"/>
    <property type="molecule type" value="Genomic_DNA"/>
</dbReference>
<reference evidence="1 2" key="1">
    <citation type="journal article" date="2019" name="Int. J. Syst. Evol. Microbiol.">
        <title>The Global Catalogue of Microorganisms (GCM) 10K type strain sequencing project: providing services to taxonomists for standard genome sequencing and annotation.</title>
        <authorList>
            <consortium name="The Broad Institute Genomics Platform"/>
            <consortium name="The Broad Institute Genome Sequencing Center for Infectious Disease"/>
            <person name="Wu L."/>
            <person name="Ma J."/>
        </authorList>
    </citation>
    <scope>NUCLEOTIDE SEQUENCE [LARGE SCALE GENOMIC DNA]</scope>
    <source>
        <strain evidence="1 2">CGMCC 1.10387</strain>
    </source>
</reference>